<sequence>MMGGNSDVKRVVCYDVVDDRRRNRIFKLLKDYGRRVQYSVFEVECDEKSWIQLEFRLSALLSEEDSLCVYTLCQSCTHRTFYRGNFTRWLMEDQNPIL</sequence>
<evidence type="ECO:0000256" key="5">
    <source>
        <dbReference type="ARBA" id="ARBA00022759"/>
    </source>
</evidence>
<dbReference type="GO" id="GO:0051607">
    <property type="term" value="P:defense response to virus"/>
    <property type="evidence" value="ECO:0007669"/>
    <property type="project" value="UniProtKB-UniRule"/>
</dbReference>
<evidence type="ECO:0000256" key="3">
    <source>
        <dbReference type="ARBA" id="ARBA00022722"/>
    </source>
</evidence>
<reference evidence="10 11" key="1">
    <citation type="submission" date="2018-03" db="EMBL/GenBank/DDBJ databases">
        <title>Genomic Encyclopedia of Archaeal and Bacterial Type Strains, Phase II (KMG-II): from individual species to whole genera.</title>
        <authorList>
            <person name="Goeker M."/>
        </authorList>
    </citation>
    <scope>NUCLEOTIDE SEQUENCE [LARGE SCALE GENOMIC DNA]</scope>
    <source>
        <strain evidence="10 11">DSM 44946</strain>
    </source>
</reference>
<keyword evidence="3 9" id="KW-0540">Nuclease</keyword>
<dbReference type="Gene3D" id="3.30.70.240">
    <property type="match status" value="1"/>
</dbReference>
<organism evidence="10 11">
    <name type="scientific">Planifilum fimeticola</name>
    <dbReference type="NCBI Taxonomy" id="201975"/>
    <lineage>
        <taxon>Bacteria</taxon>
        <taxon>Bacillati</taxon>
        <taxon>Bacillota</taxon>
        <taxon>Bacilli</taxon>
        <taxon>Bacillales</taxon>
        <taxon>Thermoactinomycetaceae</taxon>
        <taxon>Planifilum</taxon>
    </lineage>
</organism>
<evidence type="ECO:0000256" key="7">
    <source>
        <dbReference type="ARBA" id="ARBA00022842"/>
    </source>
</evidence>
<comment type="caution">
    <text evidence="10">The sequence shown here is derived from an EMBL/GenBank/DDBJ whole genome shotgun (WGS) entry which is preliminary data.</text>
</comment>
<dbReference type="PANTHER" id="PTHR34405:SF3">
    <property type="entry name" value="CRISPR-ASSOCIATED ENDORIBONUCLEASE CAS2 3"/>
    <property type="match status" value="1"/>
</dbReference>
<dbReference type="Pfam" id="PF09827">
    <property type="entry name" value="CRISPR_Cas2"/>
    <property type="match status" value="1"/>
</dbReference>
<keyword evidence="4 9" id="KW-0479">Metal-binding</keyword>
<evidence type="ECO:0000256" key="2">
    <source>
        <dbReference type="ARBA" id="ARBA00009959"/>
    </source>
</evidence>
<comment type="subunit">
    <text evidence="9">Homodimer, forms a heterotetramer with a Cas1 homodimer.</text>
</comment>
<dbReference type="Proteomes" id="UP000237797">
    <property type="component" value="Unassembled WGS sequence"/>
</dbReference>
<dbReference type="GO" id="GO:0046872">
    <property type="term" value="F:metal ion binding"/>
    <property type="evidence" value="ECO:0007669"/>
    <property type="project" value="UniProtKB-UniRule"/>
</dbReference>
<dbReference type="GO" id="GO:0043571">
    <property type="term" value="P:maintenance of CRISPR repeat elements"/>
    <property type="evidence" value="ECO:0007669"/>
    <property type="project" value="UniProtKB-UniRule"/>
</dbReference>
<keyword evidence="7 9" id="KW-0460">Magnesium</keyword>
<proteinExistence type="inferred from homology"/>
<dbReference type="InterPro" id="IPR021127">
    <property type="entry name" value="CRISPR_associated_Cas2"/>
</dbReference>
<gene>
    <name evidence="9" type="primary">cas2</name>
    <name evidence="10" type="ORF">CLV97_13614</name>
</gene>
<keyword evidence="5 9" id="KW-0255">Endonuclease</keyword>
<keyword evidence="8 9" id="KW-0051">Antiviral defense</keyword>
<keyword evidence="6 9" id="KW-0378">Hydrolase</keyword>
<dbReference type="EC" id="3.1.-.-" evidence="9"/>
<comment type="similarity">
    <text evidence="2 9">Belongs to the CRISPR-associated endoribonuclease Cas2 protein family.</text>
</comment>
<dbReference type="InterPro" id="IPR019199">
    <property type="entry name" value="Virulence_VapD/CRISPR_Cas2"/>
</dbReference>
<protein>
    <recommendedName>
        <fullName evidence="9">CRISPR-associated endoribonuclease Cas2</fullName>
        <ecNumber evidence="9">3.1.-.-</ecNumber>
    </recommendedName>
</protein>
<dbReference type="NCBIfam" id="TIGR01573">
    <property type="entry name" value="cas2"/>
    <property type="match status" value="1"/>
</dbReference>
<accession>A0A2T0LAF6</accession>
<comment type="cofactor">
    <cofactor evidence="1 9">
        <name>Mg(2+)</name>
        <dbReference type="ChEBI" id="CHEBI:18420"/>
    </cofactor>
</comment>
<name>A0A2T0LAF6_9BACL</name>
<evidence type="ECO:0000256" key="4">
    <source>
        <dbReference type="ARBA" id="ARBA00022723"/>
    </source>
</evidence>
<keyword evidence="11" id="KW-1185">Reference proteome</keyword>
<dbReference type="HAMAP" id="MF_01471">
    <property type="entry name" value="Cas2"/>
    <property type="match status" value="1"/>
</dbReference>
<dbReference type="SUPFAM" id="SSF143430">
    <property type="entry name" value="TTP0101/SSO1404-like"/>
    <property type="match status" value="1"/>
</dbReference>
<evidence type="ECO:0000256" key="1">
    <source>
        <dbReference type="ARBA" id="ARBA00001946"/>
    </source>
</evidence>
<dbReference type="GO" id="GO:0004521">
    <property type="term" value="F:RNA endonuclease activity"/>
    <property type="evidence" value="ECO:0007669"/>
    <property type="project" value="InterPro"/>
</dbReference>
<dbReference type="PANTHER" id="PTHR34405">
    <property type="entry name" value="CRISPR-ASSOCIATED ENDORIBONUCLEASE CAS2"/>
    <property type="match status" value="1"/>
</dbReference>
<dbReference type="EMBL" id="PVNE01000036">
    <property type="protein sequence ID" value="PRX38805.1"/>
    <property type="molecule type" value="Genomic_DNA"/>
</dbReference>
<comment type="function">
    <text evidence="9">CRISPR (clustered regularly interspaced short palindromic repeat), is an adaptive immune system that provides protection against mobile genetic elements (viruses, transposable elements and conjugative plasmids). CRISPR clusters contain sequences complementary to antecedent mobile elements and target invading nucleic acids. CRISPR clusters are transcribed and processed into CRISPR RNA (crRNA). Functions as a ssRNA-specific endoribonuclease. Involved in the integration of spacer DNA into the CRISPR cassette.</text>
</comment>
<evidence type="ECO:0000256" key="6">
    <source>
        <dbReference type="ARBA" id="ARBA00022801"/>
    </source>
</evidence>
<evidence type="ECO:0000313" key="11">
    <source>
        <dbReference type="Proteomes" id="UP000237797"/>
    </source>
</evidence>
<evidence type="ECO:0000256" key="8">
    <source>
        <dbReference type="ARBA" id="ARBA00023118"/>
    </source>
</evidence>
<dbReference type="OrthoDB" id="9798176at2"/>
<feature type="binding site" evidence="9">
    <location>
        <position position="15"/>
    </location>
    <ligand>
        <name>Mg(2+)</name>
        <dbReference type="ChEBI" id="CHEBI:18420"/>
        <note>catalytic</note>
    </ligand>
</feature>
<dbReference type="GO" id="GO:0016787">
    <property type="term" value="F:hydrolase activity"/>
    <property type="evidence" value="ECO:0007669"/>
    <property type="project" value="UniProtKB-KW"/>
</dbReference>
<evidence type="ECO:0000313" key="10">
    <source>
        <dbReference type="EMBL" id="PRX38805.1"/>
    </source>
</evidence>
<dbReference type="CDD" id="cd09725">
    <property type="entry name" value="Cas2_I_II_III"/>
    <property type="match status" value="1"/>
</dbReference>
<dbReference type="AlphaFoldDB" id="A0A2T0LAF6"/>
<evidence type="ECO:0000256" key="9">
    <source>
        <dbReference type="HAMAP-Rule" id="MF_01471"/>
    </source>
</evidence>